<accession>A0AAV2NWD7</accession>
<organism evidence="2 3">
    <name type="scientific">Lasius platythorax</name>
    <dbReference type="NCBI Taxonomy" id="488582"/>
    <lineage>
        <taxon>Eukaryota</taxon>
        <taxon>Metazoa</taxon>
        <taxon>Ecdysozoa</taxon>
        <taxon>Arthropoda</taxon>
        <taxon>Hexapoda</taxon>
        <taxon>Insecta</taxon>
        <taxon>Pterygota</taxon>
        <taxon>Neoptera</taxon>
        <taxon>Endopterygota</taxon>
        <taxon>Hymenoptera</taxon>
        <taxon>Apocrita</taxon>
        <taxon>Aculeata</taxon>
        <taxon>Formicoidea</taxon>
        <taxon>Formicidae</taxon>
        <taxon>Formicinae</taxon>
        <taxon>Lasius</taxon>
        <taxon>Lasius</taxon>
    </lineage>
</organism>
<evidence type="ECO:0000256" key="1">
    <source>
        <dbReference type="SAM" id="MobiDB-lite"/>
    </source>
</evidence>
<feature type="region of interest" description="Disordered" evidence="1">
    <location>
        <begin position="1149"/>
        <end position="1168"/>
    </location>
</feature>
<evidence type="ECO:0000313" key="2">
    <source>
        <dbReference type="EMBL" id="CAL1684119.1"/>
    </source>
</evidence>
<evidence type="ECO:0000313" key="3">
    <source>
        <dbReference type="Proteomes" id="UP001497644"/>
    </source>
</evidence>
<sequence length="1402" mass="158795">MDKKLPLESIARTACYYSTCQNIKFKSSGFNKRHTSQIIPIINDAKNINRHGSFIASVEKYPRSYAEMIADYSENLYKVSTVGIRNDSLYFDSTIRKSPFSTFSTPFSVKKIVNITEHSGAPIEEQENDSSLPADAVESFDRCIQHNNINTVECHDFQQHHDTRIVKKINKVTNQNCIITNDLKNDDQSYAKLVADCSKSMRYASISNGGLVLSRNVLAKNSLESFVTPRKTNSTNTQETLRKTSLTVATIPLEKNVKEQLIVNVPKKHNWLKEIESVTSDLKSVIEKRTKAKAVNISKLKESDIPQFVDTFDNSLNKVHRLTKLIKSHKQKEKDTAVRKLNCQSDKIAEMEKRNKDFALQKHNYSQLSNKTSDPPQYFSSVTKSSPARKNSTHVPTSGTISVLKKQPQVKLRMVPSEKESVVSINVDSVSTGLLDPLNPASKQLSVVVQSDESSRKEDPLSTENSWNVSTLRRGAKSAPERSDFGPMRISISEDSAPVKQIEFSINGKPVSELKSIIARTERLDVVSSMDKIEIRIPFAKDDANAPSKIEETDLSKGTDSSTGQILNVQISANFQNESTKGSVEKSRETLRYQYDKNTTPVSPSPISKSYYSFNESVKASKDTFSDNNMQQYEFSDRVDIKSDNIIEKNINEHKASGDIERNIQRETANNLSTDKTMTDISLIEERNNSEIKNLNTKKMMNTTRSPASKYDKNESSDHRVPSKMIPWWSSSDSFNKIRKKEEDSKSLVPPSNRNEKKAISNLNHNLVTESLPSKWKENSTTLTKKIQSINDATGTINNSSNFTSYSNSVEQRVESKPTLHYSYSFKLKPNKRNPGIIPEIIRNDLKTKDNQMSAVQEDKKIFGIRPTKPIPLSTFGVTNIGEHDISIKEKTSVLQKKTLNSAQNLPPKTNREKKDNYFLKQTKSIDDVFSTKSKIENISDTLKLIEKRKDTLIDYGLKESSRQPTVRLNSRVREIQNPSVGTITTKNLMPNTSATEMREQIAKTIKQTKLDETKKLEIKMDILKQKENLTIKNVATSDIKLQNKNDVKNIQQKSTQTLKKQKLAEDTIVFQDNSKQKNKKSLLEYSEDKPSSSSTIRISSETIKKSEKLGMSVKMPSEESKQNKPKSLSNIKNTSETIQEIEKLRSLTLPKKLENNPSKESSDKKMINQKKSPLEIINEIQTKYNINTNKIANIDNQPQTKSNSKIITSKIENRAIVKNSMDKNAREMPDKFVKKMDKKNDAKDITARIVTYNPNSKDSLPKNCEKNNLDKSKSDKDKRNFSGSAGSLSRKPNTSTGLKSADSKTKSIVMSNDNCTYARKSMLVEALYPNFNRKDDTISNSQSVMFKVPRNLHNDMLEHRAPRVIGNAGPRINMDRPEKSMLYSAWLQRSRNNINKNEKLF</sequence>
<feature type="compositionally biased region" description="Low complexity" evidence="1">
    <location>
        <begin position="1092"/>
        <end position="1102"/>
    </location>
</feature>
<feature type="compositionally biased region" description="Polar residues" evidence="1">
    <location>
        <begin position="1284"/>
        <end position="1299"/>
    </location>
</feature>
<reference evidence="2" key="1">
    <citation type="submission" date="2024-04" db="EMBL/GenBank/DDBJ databases">
        <authorList>
            <consortium name="Molecular Ecology Group"/>
        </authorList>
    </citation>
    <scope>NUCLEOTIDE SEQUENCE</scope>
</reference>
<protein>
    <submittedName>
        <fullName evidence="2">Uncharacterized protein</fullName>
    </submittedName>
</protein>
<gene>
    <name evidence="2" type="ORF">LPLAT_LOCUS9809</name>
</gene>
<feature type="compositionally biased region" description="Basic and acidic residues" evidence="1">
    <location>
        <begin position="1260"/>
        <end position="1281"/>
    </location>
</feature>
<feature type="region of interest" description="Disordered" evidence="1">
    <location>
        <begin position="1251"/>
        <end position="1305"/>
    </location>
</feature>
<keyword evidence="3" id="KW-1185">Reference proteome</keyword>
<dbReference type="EMBL" id="OZ034828">
    <property type="protein sequence ID" value="CAL1684119.1"/>
    <property type="molecule type" value="Genomic_DNA"/>
</dbReference>
<dbReference type="Proteomes" id="UP001497644">
    <property type="component" value="Chromosome 5"/>
</dbReference>
<feature type="region of interest" description="Disordered" evidence="1">
    <location>
        <begin position="1078"/>
        <end position="1137"/>
    </location>
</feature>
<feature type="region of interest" description="Disordered" evidence="1">
    <location>
        <begin position="366"/>
        <end position="399"/>
    </location>
</feature>
<name>A0AAV2NWD7_9HYME</name>
<proteinExistence type="predicted"/>
<feature type="compositionally biased region" description="Polar residues" evidence="1">
    <location>
        <begin position="1126"/>
        <end position="1137"/>
    </location>
</feature>